<evidence type="ECO:0000256" key="1">
    <source>
        <dbReference type="SAM" id="SignalP"/>
    </source>
</evidence>
<dbReference type="InterPro" id="IPR026444">
    <property type="entry name" value="Secre_tail"/>
</dbReference>
<comment type="caution">
    <text evidence="2">The sequence shown here is derived from an EMBL/GenBank/DDBJ whole genome shotgun (WGS) entry which is preliminary data.</text>
</comment>
<feature type="chain" id="PRO_5045865816" description="Secretion system C-terminal sorting domain-containing protein" evidence="1">
    <location>
        <begin position="30"/>
        <end position="742"/>
    </location>
</feature>
<accession>A0ABQ1WEI9</accession>
<feature type="signal peptide" evidence="1">
    <location>
        <begin position="1"/>
        <end position="29"/>
    </location>
</feature>
<evidence type="ECO:0000313" key="2">
    <source>
        <dbReference type="EMBL" id="GGG27485.1"/>
    </source>
</evidence>
<dbReference type="Gene3D" id="2.60.40.10">
    <property type="entry name" value="Immunoglobulins"/>
    <property type="match status" value="1"/>
</dbReference>
<reference evidence="3" key="1">
    <citation type="journal article" date="2019" name="Int. J. Syst. Evol. Microbiol.">
        <title>The Global Catalogue of Microorganisms (GCM) 10K type strain sequencing project: providing services to taxonomists for standard genome sequencing and annotation.</title>
        <authorList>
            <consortium name="The Broad Institute Genomics Platform"/>
            <consortium name="The Broad Institute Genome Sequencing Center for Infectious Disease"/>
            <person name="Wu L."/>
            <person name="Ma J."/>
        </authorList>
    </citation>
    <scope>NUCLEOTIDE SEQUENCE [LARGE SCALE GENOMIC DNA]</scope>
    <source>
        <strain evidence="3">CGMCC 1.12990</strain>
    </source>
</reference>
<dbReference type="EMBL" id="BMGS01000001">
    <property type="protein sequence ID" value="GGG27485.1"/>
    <property type="molecule type" value="Genomic_DNA"/>
</dbReference>
<sequence length="742" mass="78665">MKLLYAHLIRPLLLAAVALLGTGVQTTWAASAPIYSNTGSDGARVTRTCTTFLGATTCFGEITNPELATDNDFNSAAVMNVPASLLASSVRLRMNLSATAPANYRAGVVVERSGTALNLLSLNTANLIIVRTYLRNGTTSTLQEERAVDASVASALLGSNTGKIRLEFLATKSFNQIEVEAASALSLGYDLKVYYAYAIDANVITSAKGYASRFENAGTANYSTGVIKDGITVCVNSAVTNPLNAVDKSLTNFATMKSVVDVSCPPTLQTQLEGTAPAGYQAGFVLGSGSLLDATVLDGLRVTTYLGGVPQESATGANLLNLEVLGNQQYNVSFPTTKPYDRVEIQQTKLLSVLDDLRVYYGFGLEPRVFRDLQPRVSEFVEPAGNYQVNGSLVCVNCSVMNPQNAADRDKTNNYATVRTGLSVGGTTRLKLRLDGPGRAGNVAGVVLGLGTGLLDANLLSNIRINTYTGTQNATGSGTTGAELVESAVGSSLLSVEVLADGRQEVSFRTTRDFDWVEIELTNGVALLDNTQVYYGFAEDRPMGFPSSITAPAPLPVQLVGFSARASGSAVNLVWQTASELNSSLFVVERSVRASADFEPVGQVAAAGTSATARQYTLRDAEAGAQQVPMLYYRLRQVDLDGKETYSAVVPVSLKTVNLAFTVYPNPASAADHIQATVPVLPEGSYHLAIYNMQGGLVSQQKVTGQLLEISALRLRAGLYQLVLADATGQRLATQRLVIRGQ</sequence>
<keyword evidence="3" id="KW-1185">Reference proteome</keyword>
<gene>
    <name evidence="2" type="ORF">GCM10011378_00390</name>
</gene>
<dbReference type="RefSeq" id="WP_188555813.1">
    <property type="nucleotide sequence ID" value="NZ_BMGS01000001.1"/>
</dbReference>
<keyword evidence="1" id="KW-0732">Signal</keyword>
<protein>
    <recommendedName>
        <fullName evidence="4">Secretion system C-terminal sorting domain-containing protein</fullName>
    </recommendedName>
</protein>
<evidence type="ECO:0008006" key="4">
    <source>
        <dbReference type="Google" id="ProtNLM"/>
    </source>
</evidence>
<dbReference type="Proteomes" id="UP000601361">
    <property type="component" value="Unassembled WGS sequence"/>
</dbReference>
<dbReference type="NCBIfam" id="TIGR04183">
    <property type="entry name" value="Por_Secre_tail"/>
    <property type="match status" value="1"/>
</dbReference>
<organism evidence="2 3">
    <name type="scientific">Hymenobacter glacieicola</name>
    <dbReference type="NCBI Taxonomy" id="1562124"/>
    <lineage>
        <taxon>Bacteria</taxon>
        <taxon>Pseudomonadati</taxon>
        <taxon>Bacteroidota</taxon>
        <taxon>Cytophagia</taxon>
        <taxon>Cytophagales</taxon>
        <taxon>Hymenobacteraceae</taxon>
        <taxon>Hymenobacter</taxon>
    </lineage>
</organism>
<evidence type="ECO:0000313" key="3">
    <source>
        <dbReference type="Proteomes" id="UP000601361"/>
    </source>
</evidence>
<name>A0ABQ1WEI9_9BACT</name>
<dbReference type="InterPro" id="IPR013783">
    <property type="entry name" value="Ig-like_fold"/>
</dbReference>
<proteinExistence type="predicted"/>